<feature type="region of interest" description="Disordered" evidence="1">
    <location>
        <begin position="97"/>
        <end position="121"/>
    </location>
</feature>
<dbReference type="EMBL" id="JAUZMZ010000226">
    <property type="protein sequence ID" value="MEE2035059.1"/>
    <property type="molecule type" value="Genomic_DNA"/>
</dbReference>
<comment type="caution">
    <text evidence="3">The sequence shown here is derived from an EMBL/GenBank/DDBJ whole genome shotgun (WGS) entry which is preliminary data.</text>
</comment>
<protein>
    <submittedName>
        <fullName evidence="3">YlxR family protein</fullName>
    </submittedName>
</protein>
<organism evidence="3 4">
    <name type="scientific">Rhodococcus chondri</name>
    <dbReference type="NCBI Taxonomy" id="3065941"/>
    <lineage>
        <taxon>Bacteria</taxon>
        <taxon>Bacillati</taxon>
        <taxon>Actinomycetota</taxon>
        <taxon>Actinomycetes</taxon>
        <taxon>Mycobacteriales</taxon>
        <taxon>Nocardiaceae</taxon>
        <taxon>Rhodococcus</taxon>
    </lineage>
</organism>
<evidence type="ECO:0000256" key="1">
    <source>
        <dbReference type="SAM" id="MobiDB-lite"/>
    </source>
</evidence>
<dbReference type="InterPro" id="IPR037465">
    <property type="entry name" value="YlxR"/>
</dbReference>
<dbReference type="Pfam" id="PF04296">
    <property type="entry name" value="YlxR"/>
    <property type="match status" value="1"/>
</dbReference>
<dbReference type="PANTHER" id="PTHR34215:SF1">
    <property type="entry name" value="YLXR DOMAIN-CONTAINING PROTEIN"/>
    <property type="match status" value="1"/>
</dbReference>
<dbReference type="RefSeq" id="WP_330154403.1">
    <property type="nucleotide sequence ID" value="NZ_JAUZMZ010000226.1"/>
</dbReference>
<dbReference type="Gene3D" id="3.30.1230.10">
    <property type="entry name" value="YlxR-like"/>
    <property type="match status" value="1"/>
</dbReference>
<evidence type="ECO:0000313" key="3">
    <source>
        <dbReference type="EMBL" id="MEE2035059.1"/>
    </source>
</evidence>
<accession>A0ABU7JYH4</accession>
<feature type="domain" description="YlxR" evidence="2">
    <location>
        <begin position="18"/>
        <end position="85"/>
    </location>
</feature>
<dbReference type="InterPro" id="IPR035931">
    <property type="entry name" value="YlxR-like_sf"/>
</dbReference>
<dbReference type="InterPro" id="IPR007393">
    <property type="entry name" value="YlxR_dom"/>
</dbReference>
<dbReference type="PANTHER" id="PTHR34215">
    <property type="entry name" value="BLL0784 PROTEIN"/>
    <property type="match status" value="1"/>
</dbReference>
<gene>
    <name evidence="3" type="ORF">Q8814_23610</name>
</gene>
<dbReference type="Proteomes" id="UP001331936">
    <property type="component" value="Unassembled WGS sequence"/>
</dbReference>
<reference evidence="3 4" key="1">
    <citation type="submission" date="2023-08" db="EMBL/GenBank/DDBJ databases">
        <authorList>
            <person name="Girao M."/>
            <person name="Carvalho M.F."/>
        </authorList>
    </citation>
    <scope>NUCLEOTIDE SEQUENCE [LARGE SCALE GENOMIC DNA]</scope>
    <source>
        <strain evidence="3 4">CC-R104</strain>
    </source>
</reference>
<keyword evidence="4" id="KW-1185">Reference proteome</keyword>
<proteinExistence type="predicted"/>
<sequence length="121" mass="12855">MVQHDLPSAGRDRTGPVRTCVGCRQRTLAAELLRIVAREQGPDGFALVPDPGHRLSGRGAWLHPNPDCLGQAARRRAFGRALRVSGTLDTAALDQLVGSATERPRDVTVTGEHASPDGASQ</sequence>
<evidence type="ECO:0000313" key="4">
    <source>
        <dbReference type="Proteomes" id="UP001331936"/>
    </source>
</evidence>
<name>A0ABU7JYH4_9NOCA</name>
<evidence type="ECO:0000259" key="2">
    <source>
        <dbReference type="Pfam" id="PF04296"/>
    </source>
</evidence>
<dbReference type="SUPFAM" id="SSF64376">
    <property type="entry name" value="YlxR-like"/>
    <property type="match status" value="1"/>
</dbReference>